<dbReference type="Proteomes" id="UP001519287">
    <property type="component" value="Unassembled WGS sequence"/>
</dbReference>
<protein>
    <submittedName>
        <fullName evidence="5">AraC-like DNA-binding protein</fullName>
    </submittedName>
</protein>
<dbReference type="SMART" id="SM00342">
    <property type="entry name" value="HTH_ARAC"/>
    <property type="match status" value="1"/>
</dbReference>
<sequence length="289" mass="33034">MKTHYFDLPQDAHIFNFGESPPGAPALLKSIGCSEVNFTPYIWNGLKRGQAGNFIFQYTLKGKGMIRIGEQLYTLETGKAFLVDVPSDHEYYYPGEDEGWLSLFIVLSGEHVNKCWSVIRQQLGSVTVFEPDSFVIRYLVRLFWEACQGHLVDGFQSAGAAYQFLTELYRSAHHNTCTPSPLPDSIKRVVDLIDSDYRTLTGLDELANRLQVSKFHLTRSFHQHTGTTIMQHFTKTRMKRAIELLLNTNENLESIAQEIGYQNGKYFSKVFREQIGIPPGQYRTIYLNS</sequence>
<evidence type="ECO:0000256" key="1">
    <source>
        <dbReference type="ARBA" id="ARBA00023015"/>
    </source>
</evidence>
<dbReference type="Gene3D" id="1.10.10.60">
    <property type="entry name" value="Homeodomain-like"/>
    <property type="match status" value="2"/>
</dbReference>
<reference evidence="5 6" key="1">
    <citation type="submission" date="2021-03" db="EMBL/GenBank/DDBJ databases">
        <title>Genomic Encyclopedia of Type Strains, Phase IV (KMG-IV): sequencing the most valuable type-strain genomes for metagenomic binning, comparative biology and taxonomic classification.</title>
        <authorList>
            <person name="Goeker M."/>
        </authorList>
    </citation>
    <scope>NUCLEOTIDE SEQUENCE [LARGE SCALE GENOMIC DNA]</scope>
    <source>
        <strain evidence="5 6">DSM 26048</strain>
    </source>
</reference>
<proteinExistence type="predicted"/>
<dbReference type="Pfam" id="PF02311">
    <property type="entry name" value="AraC_binding"/>
    <property type="match status" value="1"/>
</dbReference>
<dbReference type="InterPro" id="IPR009057">
    <property type="entry name" value="Homeodomain-like_sf"/>
</dbReference>
<keyword evidence="3" id="KW-0804">Transcription</keyword>
<name>A0ABS4ILY6_9BACL</name>
<dbReference type="InterPro" id="IPR003313">
    <property type="entry name" value="AraC-bd"/>
</dbReference>
<evidence type="ECO:0000256" key="3">
    <source>
        <dbReference type="ARBA" id="ARBA00023163"/>
    </source>
</evidence>
<keyword evidence="6" id="KW-1185">Reference proteome</keyword>
<keyword evidence="1" id="KW-0805">Transcription regulation</keyword>
<dbReference type="PROSITE" id="PS00041">
    <property type="entry name" value="HTH_ARAC_FAMILY_1"/>
    <property type="match status" value="1"/>
</dbReference>
<evidence type="ECO:0000259" key="4">
    <source>
        <dbReference type="PROSITE" id="PS01124"/>
    </source>
</evidence>
<evidence type="ECO:0000313" key="6">
    <source>
        <dbReference type="Proteomes" id="UP001519287"/>
    </source>
</evidence>
<evidence type="ECO:0000256" key="2">
    <source>
        <dbReference type="ARBA" id="ARBA00023125"/>
    </source>
</evidence>
<dbReference type="SUPFAM" id="SSF51215">
    <property type="entry name" value="Regulatory protein AraC"/>
    <property type="match status" value="1"/>
</dbReference>
<dbReference type="PROSITE" id="PS01124">
    <property type="entry name" value="HTH_ARAC_FAMILY_2"/>
    <property type="match status" value="1"/>
</dbReference>
<accession>A0ABS4ILY6</accession>
<dbReference type="InterPro" id="IPR037923">
    <property type="entry name" value="HTH-like"/>
</dbReference>
<keyword evidence="2" id="KW-0238">DNA-binding</keyword>
<comment type="caution">
    <text evidence="5">The sequence shown here is derived from an EMBL/GenBank/DDBJ whole genome shotgun (WGS) entry which is preliminary data.</text>
</comment>
<dbReference type="InterPro" id="IPR018060">
    <property type="entry name" value="HTH_AraC"/>
</dbReference>
<organism evidence="5 6">
    <name type="scientific">Paenibacillus eucommiae</name>
    <dbReference type="NCBI Taxonomy" id="1355755"/>
    <lineage>
        <taxon>Bacteria</taxon>
        <taxon>Bacillati</taxon>
        <taxon>Bacillota</taxon>
        <taxon>Bacilli</taxon>
        <taxon>Bacillales</taxon>
        <taxon>Paenibacillaceae</taxon>
        <taxon>Paenibacillus</taxon>
    </lineage>
</organism>
<feature type="domain" description="HTH araC/xylS-type" evidence="4">
    <location>
        <begin position="187"/>
        <end position="285"/>
    </location>
</feature>
<dbReference type="EMBL" id="JAGGLB010000001">
    <property type="protein sequence ID" value="MBP1988582.1"/>
    <property type="molecule type" value="Genomic_DNA"/>
</dbReference>
<gene>
    <name evidence="5" type="ORF">J2Z66_000177</name>
</gene>
<dbReference type="RefSeq" id="WP_209968672.1">
    <property type="nucleotide sequence ID" value="NZ_JAGGLB010000001.1"/>
</dbReference>
<dbReference type="InterPro" id="IPR020449">
    <property type="entry name" value="Tscrpt_reg_AraC-type_HTH"/>
</dbReference>
<dbReference type="SUPFAM" id="SSF46689">
    <property type="entry name" value="Homeodomain-like"/>
    <property type="match status" value="2"/>
</dbReference>
<dbReference type="PANTHER" id="PTHR43280">
    <property type="entry name" value="ARAC-FAMILY TRANSCRIPTIONAL REGULATOR"/>
    <property type="match status" value="1"/>
</dbReference>
<dbReference type="Pfam" id="PF12833">
    <property type="entry name" value="HTH_18"/>
    <property type="match status" value="1"/>
</dbReference>
<dbReference type="PANTHER" id="PTHR43280:SF28">
    <property type="entry name" value="HTH-TYPE TRANSCRIPTIONAL ACTIVATOR RHAS"/>
    <property type="match status" value="1"/>
</dbReference>
<dbReference type="PRINTS" id="PR00032">
    <property type="entry name" value="HTHARAC"/>
</dbReference>
<evidence type="ECO:0000313" key="5">
    <source>
        <dbReference type="EMBL" id="MBP1988582.1"/>
    </source>
</evidence>
<dbReference type="InterPro" id="IPR018062">
    <property type="entry name" value="HTH_AraC-typ_CS"/>
</dbReference>